<keyword evidence="6 8" id="KW-0472">Membrane</keyword>
<dbReference type="InterPro" id="IPR008969">
    <property type="entry name" value="CarboxyPept-like_regulatory"/>
</dbReference>
<evidence type="ECO:0000313" key="13">
    <source>
        <dbReference type="Proteomes" id="UP000627292"/>
    </source>
</evidence>
<feature type="domain" description="TonB-dependent receptor plug" evidence="11">
    <location>
        <begin position="108"/>
        <end position="215"/>
    </location>
</feature>
<keyword evidence="3 8" id="KW-1134">Transmembrane beta strand</keyword>
<protein>
    <submittedName>
        <fullName evidence="12">SusC/RagA family TonB-linked outer membrane protein</fullName>
    </submittedName>
</protein>
<dbReference type="Pfam" id="PF07715">
    <property type="entry name" value="Plug"/>
    <property type="match status" value="1"/>
</dbReference>
<dbReference type="EMBL" id="BMIB01000001">
    <property type="protein sequence ID" value="GGH61717.1"/>
    <property type="molecule type" value="Genomic_DNA"/>
</dbReference>
<dbReference type="InterPro" id="IPR023996">
    <property type="entry name" value="TonB-dep_OMP_SusC/RagA"/>
</dbReference>
<evidence type="ECO:0000259" key="11">
    <source>
        <dbReference type="Pfam" id="PF07715"/>
    </source>
</evidence>
<organism evidence="12 13">
    <name type="scientific">Filimonas zeae</name>
    <dbReference type="NCBI Taxonomy" id="1737353"/>
    <lineage>
        <taxon>Bacteria</taxon>
        <taxon>Pseudomonadati</taxon>
        <taxon>Bacteroidota</taxon>
        <taxon>Chitinophagia</taxon>
        <taxon>Chitinophagales</taxon>
        <taxon>Chitinophagaceae</taxon>
        <taxon>Filimonas</taxon>
    </lineage>
</organism>
<reference evidence="12" key="2">
    <citation type="submission" date="2020-09" db="EMBL/GenBank/DDBJ databases">
        <authorList>
            <person name="Sun Q."/>
            <person name="Zhou Y."/>
        </authorList>
    </citation>
    <scope>NUCLEOTIDE SEQUENCE</scope>
    <source>
        <strain evidence="12">CGMCC 1.15290</strain>
    </source>
</reference>
<dbReference type="InterPro" id="IPR012910">
    <property type="entry name" value="Plug_dom"/>
</dbReference>
<evidence type="ECO:0000256" key="6">
    <source>
        <dbReference type="ARBA" id="ARBA00023136"/>
    </source>
</evidence>
<dbReference type="InterPro" id="IPR039426">
    <property type="entry name" value="TonB-dep_rcpt-like"/>
</dbReference>
<keyword evidence="5 9" id="KW-0798">TonB box</keyword>
<evidence type="ECO:0000313" key="12">
    <source>
        <dbReference type="EMBL" id="GGH61717.1"/>
    </source>
</evidence>
<keyword evidence="2 8" id="KW-0813">Transport</keyword>
<evidence type="ECO:0000256" key="2">
    <source>
        <dbReference type="ARBA" id="ARBA00022448"/>
    </source>
</evidence>
<keyword evidence="4 8" id="KW-0812">Transmembrane</keyword>
<dbReference type="InterPro" id="IPR037066">
    <property type="entry name" value="Plug_dom_sf"/>
</dbReference>
<evidence type="ECO:0000256" key="7">
    <source>
        <dbReference type="ARBA" id="ARBA00023237"/>
    </source>
</evidence>
<evidence type="ECO:0000256" key="1">
    <source>
        <dbReference type="ARBA" id="ARBA00004571"/>
    </source>
</evidence>
<proteinExistence type="inferred from homology"/>
<dbReference type="AlphaFoldDB" id="A0A917MT04"/>
<comment type="caution">
    <text evidence="12">The sequence shown here is derived from an EMBL/GenBank/DDBJ whole genome shotgun (WGS) entry which is preliminary data.</text>
</comment>
<evidence type="ECO:0000256" key="5">
    <source>
        <dbReference type="ARBA" id="ARBA00023077"/>
    </source>
</evidence>
<keyword evidence="13" id="KW-1185">Reference proteome</keyword>
<dbReference type="Pfam" id="PF00593">
    <property type="entry name" value="TonB_dep_Rec_b-barrel"/>
    <property type="match status" value="1"/>
</dbReference>
<dbReference type="GO" id="GO:0009279">
    <property type="term" value="C:cell outer membrane"/>
    <property type="evidence" value="ECO:0007669"/>
    <property type="project" value="UniProtKB-SubCell"/>
</dbReference>
<dbReference type="SUPFAM" id="SSF56935">
    <property type="entry name" value="Porins"/>
    <property type="match status" value="1"/>
</dbReference>
<evidence type="ECO:0000256" key="8">
    <source>
        <dbReference type="PROSITE-ProRule" id="PRU01360"/>
    </source>
</evidence>
<dbReference type="Gene3D" id="2.60.40.1120">
    <property type="entry name" value="Carboxypeptidase-like, regulatory domain"/>
    <property type="match status" value="1"/>
</dbReference>
<comment type="subcellular location">
    <subcellularLocation>
        <location evidence="1 8">Cell outer membrane</location>
        <topology evidence="1 8">Multi-pass membrane protein</topology>
    </subcellularLocation>
</comment>
<comment type="similarity">
    <text evidence="8 9">Belongs to the TonB-dependent receptor family.</text>
</comment>
<dbReference type="Pfam" id="PF13715">
    <property type="entry name" value="CarbopepD_reg_2"/>
    <property type="match status" value="1"/>
</dbReference>
<dbReference type="NCBIfam" id="TIGR04056">
    <property type="entry name" value="OMP_RagA_SusC"/>
    <property type="match status" value="1"/>
</dbReference>
<keyword evidence="7 8" id="KW-0998">Cell outer membrane</keyword>
<dbReference type="Proteomes" id="UP000627292">
    <property type="component" value="Unassembled WGS sequence"/>
</dbReference>
<dbReference type="Gene3D" id="2.170.130.10">
    <property type="entry name" value="TonB-dependent receptor, plug domain"/>
    <property type="match status" value="1"/>
</dbReference>
<dbReference type="NCBIfam" id="TIGR04057">
    <property type="entry name" value="SusC_RagA_signa"/>
    <property type="match status" value="1"/>
</dbReference>
<sequence>MASVCIVRASPCRGHLAQTVSGKVTDENGQPMTGVSVLVKEGKAATQTNAAGNYTLTLATPNSILVFSAVGYEKQEIPVNGSDTVNAQMKAINNSLNDVIVVGYGTQKKRDVTGAVVSANLTDFKNAPNANIAQALQGTVPGLNVGQVNSAGSTPNISIRGANTISGNSRVLIVLDGIQYNGSFEAINPDDIASIDVLKDASATAVYGAQAANGVLLITSRRGKKGDKPRVAISSSYATQSPRGNIRPMNRAEYLQHIRDLYYEEAYLGPDYTQPNPNFNIASRVDPSLKNTSDQLLPNDFSWWDAGTRTGSIADHQLSVSGGGDKVNYLISVNYTDQKGFIRNDDFKRKGIRVNLETQIASWWKAGIQSFGSFVNKDGSEPSVGGLFTFAPLAVPYDTAGRLIPYPFNTNLTNPFHGYYTDDLERHNYFFANLYTEISIPFIKGLSYRLNYGNNYRINQQYNASIYGAGLTGSASKEFESYYDYTLDNIVTYNRAFKKHDVNVTLLYGAVERNNDYTLSNANGFSRLTLGYNSLELGTNRFANSDAWSEALAYQMARVSYKYDNKYLLTATLRRDGFSGFAANHKYGTFPSAALGWIASNESFMKVSWLDYLKVRAGYGISGNQTSRYFSLSRVSSGAAYVFGDGGSTVFGQQVQSLANPNLRWERTAGINAGVDFALFQDRLSGSLDYYQTDTKDLLFNVNIPAITGFGTISTNVGNIRNRGVELSLTSKNVDLKNFTWRTTVTFSRNVNKILQLIGSGDMTASSLFIGKSINSLYGYQANGIYQLGETPPAGYYVGTYRVADNTKDGNITPADRVILGYGEPAYRISMLNSFDYKGFSFTIFFNSVQGGKNGYRGSNSPTKIRDDNGVRNNYQHTIDFWSPRNPNGKYARSAVSPTITPTIYQDRSFIRLQDVSLSYRFTGAWVNKLKFQNLNLYVSGKNLATWTNWEGWDPETNQGLTNDGRPVLKGYSLGINATF</sequence>
<dbReference type="InterPro" id="IPR036942">
    <property type="entry name" value="Beta-barrel_TonB_sf"/>
</dbReference>
<gene>
    <name evidence="12" type="ORF">GCM10011379_10980</name>
</gene>
<dbReference type="Gene3D" id="2.40.170.20">
    <property type="entry name" value="TonB-dependent receptor, beta-barrel domain"/>
    <property type="match status" value="1"/>
</dbReference>
<reference evidence="12" key="1">
    <citation type="journal article" date="2014" name="Int. J. Syst. Evol. Microbiol.">
        <title>Complete genome sequence of Corynebacterium casei LMG S-19264T (=DSM 44701T), isolated from a smear-ripened cheese.</title>
        <authorList>
            <consortium name="US DOE Joint Genome Institute (JGI-PGF)"/>
            <person name="Walter F."/>
            <person name="Albersmeier A."/>
            <person name="Kalinowski J."/>
            <person name="Ruckert C."/>
        </authorList>
    </citation>
    <scope>NUCLEOTIDE SEQUENCE</scope>
    <source>
        <strain evidence="12">CGMCC 1.15290</strain>
    </source>
</reference>
<dbReference type="PROSITE" id="PS52016">
    <property type="entry name" value="TONB_DEPENDENT_REC_3"/>
    <property type="match status" value="1"/>
</dbReference>
<evidence type="ECO:0000256" key="4">
    <source>
        <dbReference type="ARBA" id="ARBA00022692"/>
    </source>
</evidence>
<evidence type="ECO:0000259" key="10">
    <source>
        <dbReference type="Pfam" id="PF00593"/>
    </source>
</evidence>
<accession>A0A917MT04</accession>
<dbReference type="InterPro" id="IPR000531">
    <property type="entry name" value="Beta-barrel_TonB"/>
</dbReference>
<name>A0A917MT04_9BACT</name>
<dbReference type="InterPro" id="IPR023997">
    <property type="entry name" value="TonB-dep_OMP_SusC/RagA_CS"/>
</dbReference>
<feature type="domain" description="TonB-dependent receptor-like beta-barrel" evidence="10">
    <location>
        <begin position="397"/>
        <end position="944"/>
    </location>
</feature>
<evidence type="ECO:0000256" key="3">
    <source>
        <dbReference type="ARBA" id="ARBA00022452"/>
    </source>
</evidence>
<evidence type="ECO:0000256" key="9">
    <source>
        <dbReference type="RuleBase" id="RU003357"/>
    </source>
</evidence>
<dbReference type="SUPFAM" id="SSF49464">
    <property type="entry name" value="Carboxypeptidase regulatory domain-like"/>
    <property type="match status" value="1"/>
</dbReference>